<protein>
    <recommendedName>
        <fullName evidence="5">SNF7 family protein</fullName>
    </recommendedName>
</protein>
<reference evidence="3 4" key="1">
    <citation type="journal article" date="2004" name="Nature">
        <title>Genome sequence of the ultrasmall unicellular red alga Cyanidioschyzon merolae 10D.</title>
        <authorList>
            <person name="Matsuzaki M."/>
            <person name="Misumi O."/>
            <person name="Shin-i T."/>
            <person name="Maruyama S."/>
            <person name="Takahara M."/>
            <person name="Miyagishima S."/>
            <person name="Mori T."/>
            <person name="Nishida K."/>
            <person name="Yagisawa F."/>
            <person name="Nishida K."/>
            <person name="Yoshida Y."/>
            <person name="Nishimura Y."/>
            <person name="Nakao S."/>
            <person name="Kobayashi T."/>
            <person name="Momoyama Y."/>
            <person name="Higashiyama T."/>
            <person name="Minoda A."/>
            <person name="Sano M."/>
            <person name="Nomoto H."/>
            <person name="Oishi K."/>
            <person name="Hayashi H."/>
            <person name="Ohta F."/>
            <person name="Nishizaka S."/>
            <person name="Haga S."/>
            <person name="Miura S."/>
            <person name="Morishita T."/>
            <person name="Kabeya Y."/>
            <person name="Terasawa K."/>
            <person name="Suzuki Y."/>
            <person name="Ishii Y."/>
            <person name="Asakawa S."/>
            <person name="Takano H."/>
            <person name="Ohta N."/>
            <person name="Kuroiwa H."/>
            <person name="Tanaka K."/>
            <person name="Shimizu N."/>
            <person name="Sugano S."/>
            <person name="Sato N."/>
            <person name="Nozaki H."/>
            <person name="Ogasawara N."/>
            <person name="Kohara Y."/>
            <person name="Kuroiwa T."/>
        </authorList>
    </citation>
    <scope>NUCLEOTIDE SEQUENCE [LARGE SCALE GENOMIC DNA]</scope>
    <source>
        <strain evidence="3 4">10D</strain>
    </source>
</reference>
<accession>M1USB0</accession>
<evidence type="ECO:0000313" key="3">
    <source>
        <dbReference type="EMBL" id="BAM80561.1"/>
    </source>
</evidence>
<dbReference type="GO" id="GO:0007034">
    <property type="term" value="P:vacuolar transport"/>
    <property type="evidence" value="ECO:0007669"/>
    <property type="project" value="InterPro"/>
</dbReference>
<dbReference type="Pfam" id="PF03357">
    <property type="entry name" value="Snf7"/>
    <property type="match status" value="1"/>
</dbReference>
<reference evidence="3 4" key="2">
    <citation type="journal article" date="2007" name="BMC Biol.">
        <title>A 100%-complete sequence reveals unusually simple genomic features in the hot-spring red alga Cyanidioschyzon merolae.</title>
        <authorList>
            <person name="Nozaki H."/>
            <person name="Takano H."/>
            <person name="Misumi O."/>
            <person name="Terasawa K."/>
            <person name="Matsuzaki M."/>
            <person name="Maruyama S."/>
            <person name="Nishida K."/>
            <person name="Yagisawa F."/>
            <person name="Yoshida Y."/>
            <person name="Fujiwara T."/>
            <person name="Takio S."/>
            <person name="Tamura K."/>
            <person name="Chung S.J."/>
            <person name="Nakamura S."/>
            <person name="Kuroiwa H."/>
            <person name="Tanaka K."/>
            <person name="Sato N."/>
            <person name="Kuroiwa T."/>
        </authorList>
    </citation>
    <scope>NUCLEOTIDE SEQUENCE [LARGE SCALE GENOMIC DNA]</scope>
    <source>
        <strain evidence="3 4">10D</strain>
    </source>
</reference>
<dbReference type="OrthoDB" id="10524901at2759"/>
<feature type="compositionally biased region" description="Low complexity" evidence="2">
    <location>
        <begin position="462"/>
        <end position="475"/>
    </location>
</feature>
<dbReference type="Gramene" id="CMK196CT">
    <property type="protein sequence ID" value="CMK196CT"/>
    <property type="gene ID" value="CMK196C"/>
</dbReference>
<feature type="compositionally biased region" description="Basic and acidic residues" evidence="2">
    <location>
        <begin position="476"/>
        <end position="494"/>
    </location>
</feature>
<evidence type="ECO:0000256" key="1">
    <source>
        <dbReference type="SAM" id="Coils"/>
    </source>
</evidence>
<dbReference type="Proteomes" id="UP000007014">
    <property type="component" value="Chromosome 11"/>
</dbReference>
<dbReference type="GeneID" id="16994332"/>
<dbReference type="RefSeq" id="XP_005536597.1">
    <property type="nucleotide sequence ID" value="XM_005536540.1"/>
</dbReference>
<sequence length="517" mass="56965">MNVPAFAWSTLLPPEPEVDPQLYDDLVSIWCQALVEASLVPECELVASASALFRRVASRSSDAGGNSRRPAPACAPQILSALVSKGKCFFMPRTWPEDVLRTALAGGPLFEPPVQLGEAPANALNARQPAAGRFSGVPRLWRRLRTRKQDALVQAFPTASIEPEQMLSETYRIVMVDALASRCKDVCARLEEDRERNPRGLYILDEFCDRFCGRFVEDALAVLIALSVQGSGRLCAVRYATDPPVIGFQYRARSISETDRSILALDAVRSKLAKRSNAWKRVAVESEAQARDILAGFRGRLTANAIGDGAAGHVIVTRSLAHARERAAPHVRRKLLAEHRIRQLQAAIEQLERTIWAMEQAQDNANVSRALGHGVRHVKSIQERDTSVDTLSGTLDDLAEVLETNADFTQAVLDEAQLEGLDRDNDDELDKQLAHLLDASGETRVSEQKQLKEVGTRSLSMRCAAREAPAGADARPPLEKMRSTGPESPRRELRPTMTEDEQVEDLEGTLRSVDLSQ</sequence>
<dbReference type="EMBL" id="AP006493">
    <property type="protein sequence ID" value="BAM80561.1"/>
    <property type="molecule type" value="Genomic_DNA"/>
</dbReference>
<dbReference type="HOGENOM" id="CLU_527200_0_0_1"/>
<feature type="compositionally biased region" description="Acidic residues" evidence="2">
    <location>
        <begin position="498"/>
        <end position="507"/>
    </location>
</feature>
<feature type="coiled-coil region" evidence="1">
    <location>
        <begin position="334"/>
        <end position="364"/>
    </location>
</feature>
<keyword evidence="4" id="KW-1185">Reference proteome</keyword>
<organism evidence="3 4">
    <name type="scientific">Cyanidioschyzon merolae (strain NIES-3377 / 10D)</name>
    <name type="common">Unicellular red alga</name>
    <dbReference type="NCBI Taxonomy" id="280699"/>
    <lineage>
        <taxon>Eukaryota</taxon>
        <taxon>Rhodophyta</taxon>
        <taxon>Bangiophyceae</taxon>
        <taxon>Cyanidiales</taxon>
        <taxon>Cyanidiaceae</taxon>
        <taxon>Cyanidioschyzon</taxon>
    </lineage>
</organism>
<dbReference type="InterPro" id="IPR005024">
    <property type="entry name" value="Snf7_fam"/>
</dbReference>
<gene>
    <name evidence="3" type="ORF">CYME_CMK196C</name>
</gene>
<evidence type="ECO:0000256" key="2">
    <source>
        <dbReference type="SAM" id="MobiDB-lite"/>
    </source>
</evidence>
<dbReference type="AlphaFoldDB" id="M1USB0"/>
<name>M1USB0_CYAM1</name>
<evidence type="ECO:0000313" key="4">
    <source>
        <dbReference type="Proteomes" id="UP000007014"/>
    </source>
</evidence>
<feature type="region of interest" description="Disordered" evidence="2">
    <location>
        <begin position="447"/>
        <end position="517"/>
    </location>
</feature>
<keyword evidence="1" id="KW-0175">Coiled coil</keyword>
<proteinExistence type="predicted"/>
<evidence type="ECO:0008006" key="5">
    <source>
        <dbReference type="Google" id="ProtNLM"/>
    </source>
</evidence>
<dbReference type="KEGG" id="cme:CYME_CMK196C"/>